<dbReference type="Proteomes" id="UP000294937">
    <property type="component" value="Unassembled WGS sequence"/>
</dbReference>
<organism evidence="11 12">
    <name type="scientific">Hazenella coriacea</name>
    <dbReference type="NCBI Taxonomy" id="1179467"/>
    <lineage>
        <taxon>Bacteria</taxon>
        <taxon>Bacillati</taxon>
        <taxon>Bacillota</taxon>
        <taxon>Bacilli</taxon>
        <taxon>Bacillales</taxon>
        <taxon>Thermoactinomycetaceae</taxon>
        <taxon>Hazenella</taxon>
    </lineage>
</organism>
<evidence type="ECO:0000256" key="8">
    <source>
        <dbReference type="ARBA" id="ARBA00048988"/>
    </source>
</evidence>
<dbReference type="EMBL" id="SMAG01000008">
    <property type="protein sequence ID" value="TCS93293.1"/>
    <property type="molecule type" value="Genomic_DNA"/>
</dbReference>
<dbReference type="SUPFAM" id="SSF52540">
    <property type="entry name" value="P-loop containing nucleoside triphosphate hydrolases"/>
    <property type="match status" value="1"/>
</dbReference>
<keyword evidence="1 9" id="KW-0547">Nucleotide-binding</keyword>
<reference evidence="11 12" key="1">
    <citation type="submission" date="2019-03" db="EMBL/GenBank/DDBJ databases">
        <title>Genomic Encyclopedia of Type Strains, Phase IV (KMG-IV): sequencing the most valuable type-strain genomes for metagenomic binning, comparative biology and taxonomic classification.</title>
        <authorList>
            <person name="Goeker M."/>
        </authorList>
    </citation>
    <scope>NUCLEOTIDE SEQUENCE [LARGE SCALE GENOMIC DNA]</scope>
    <source>
        <strain evidence="11 12">DSM 45707</strain>
    </source>
</reference>
<evidence type="ECO:0000256" key="6">
    <source>
        <dbReference type="ARBA" id="ARBA00034617"/>
    </source>
</evidence>
<dbReference type="GO" id="GO:0043138">
    <property type="term" value="F:3'-5' DNA helicase activity"/>
    <property type="evidence" value="ECO:0007669"/>
    <property type="project" value="TreeGrafter"/>
</dbReference>
<feature type="binding site" evidence="9">
    <location>
        <begin position="36"/>
        <end position="43"/>
    </location>
    <ligand>
        <name>ATP</name>
        <dbReference type="ChEBI" id="CHEBI:30616"/>
    </ligand>
</feature>
<comment type="catalytic activity">
    <reaction evidence="8">
        <text>ATP + H2O = ADP + phosphate + H(+)</text>
        <dbReference type="Rhea" id="RHEA:13065"/>
        <dbReference type="ChEBI" id="CHEBI:15377"/>
        <dbReference type="ChEBI" id="CHEBI:15378"/>
        <dbReference type="ChEBI" id="CHEBI:30616"/>
        <dbReference type="ChEBI" id="CHEBI:43474"/>
        <dbReference type="ChEBI" id="CHEBI:456216"/>
        <dbReference type="EC" id="5.6.2.4"/>
    </reaction>
</comment>
<evidence type="ECO:0000313" key="11">
    <source>
        <dbReference type="EMBL" id="TCS93293.1"/>
    </source>
</evidence>
<dbReference type="EC" id="5.6.2.4" evidence="7"/>
<dbReference type="RefSeq" id="WP_131926077.1">
    <property type="nucleotide sequence ID" value="NZ_SMAG01000008.1"/>
</dbReference>
<dbReference type="Gene3D" id="3.40.50.300">
    <property type="entry name" value="P-loop containing nucleotide triphosphate hydrolases"/>
    <property type="match status" value="2"/>
</dbReference>
<feature type="domain" description="UvrD-like helicase ATP-binding" evidence="10">
    <location>
        <begin position="15"/>
        <end position="287"/>
    </location>
</feature>
<dbReference type="InterPro" id="IPR027417">
    <property type="entry name" value="P-loop_NTPase"/>
</dbReference>
<comment type="catalytic activity">
    <reaction evidence="6">
        <text>Couples ATP hydrolysis with the unwinding of duplex DNA by translocating in the 3'-5' direction.</text>
        <dbReference type="EC" id="5.6.2.4"/>
    </reaction>
</comment>
<dbReference type="GO" id="GO:0016787">
    <property type="term" value="F:hydrolase activity"/>
    <property type="evidence" value="ECO:0007669"/>
    <property type="project" value="UniProtKB-UniRule"/>
</dbReference>
<keyword evidence="5" id="KW-0413">Isomerase</keyword>
<keyword evidence="12" id="KW-1185">Reference proteome</keyword>
<proteinExistence type="predicted"/>
<evidence type="ECO:0000259" key="10">
    <source>
        <dbReference type="PROSITE" id="PS51198"/>
    </source>
</evidence>
<comment type="caution">
    <text evidence="11">The sequence shown here is derived from an EMBL/GenBank/DDBJ whole genome shotgun (WGS) entry which is preliminary data.</text>
</comment>
<dbReference type="GO" id="GO:0003677">
    <property type="term" value="F:DNA binding"/>
    <property type="evidence" value="ECO:0007669"/>
    <property type="project" value="InterPro"/>
</dbReference>
<evidence type="ECO:0000256" key="7">
    <source>
        <dbReference type="ARBA" id="ARBA00034808"/>
    </source>
</evidence>
<dbReference type="GO" id="GO:0005524">
    <property type="term" value="F:ATP binding"/>
    <property type="evidence" value="ECO:0007669"/>
    <property type="project" value="UniProtKB-UniRule"/>
</dbReference>
<dbReference type="PANTHER" id="PTHR11070">
    <property type="entry name" value="UVRD / RECB / PCRA DNA HELICASE FAMILY MEMBER"/>
    <property type="match status" value="1"/>
</dbReference>
<evidence type="ECO:0000256" key="3">
    <source>
        <dbReference type="ARBA" id="ARBA00022806"/>
    </source>
</evidence>
<dbReference type="GO" id="GO:0000725">
    <property type="term" value="P:recombinational repair"/>
    <property type="evidence" value="ECO:0007669"/>
    <property type="project" value="TreeGrafter"/>
</dbReference>
<dbReference type="Pfam" id="PF00580">
    <property type="entry name" value="UvrD-helicase"/>
    <property type="match status" value="1"/>
</dbReference>
<evidence type="ECO:0000256" key="9">
    <source>
        <dbReference type="PROSITE-ProRule" id="PRU00560"/>
    </source>
</evidence>
<evidence type="ECO:0000256" key="4">
    <source>
        <dbReference type="ARBA" id="ARBA00022840"/>
    </source>
</evidence>
<dbReference type="OrthoDB" id="9765670at2"/>
<name>A0A4R3L149_9BACL</name>
<dbReference type="PROSITE" id="PS51198">
    <property type="entry name" value="UVRD_HELICASE_ATP_BIND"/>
    <property type="match status" value="1"/>
</dbReference>
<keyword evidence="4 9" id="KW-0067">ATP-binding</keyword>
<dbReference type="PANTHER" id="PTHR11070:SF2">
    <property type="entry name" value="ATP-DEPENDENT DNA HELICASE SRS2"/>
    <property type="match status" value="1"/>
</dbReference>
<evidence type="ECO:0000256" key="2">
    <source>
        <dbReference type="ARBA" id="ARBA00022801"/>
    </source>
</evidence>
<keyword evidence="3 9" id="KW-0347">Helicase</keyword>
<gene>
    <name evidence="11" type="ORF">EDD58_108120</name>
</gene>
<dbReference type="AlphaFoldDB" id="A0A4R3L149"/>
<accession>A0A4R3L149</accession>
<evidence type="ECO:0000313" key="12">
    <source>
        <dbReference type="Proteomes" id="UP000294937"/>
    </source>
</evidence>
<evidence type="ECO:0000256" key="1">
    <source>
        <dbReference type="ARBA" id="ARBA00022741"/>
    </source>
</evidence>
<protein>
    <recommendedName>
        <fullName evidence="7">DNA 3'-5' helicase</fullName>
        <ecNumber evidence="7">5.6.2.4</ecNumber>
    </recommendedName>
</protein>
<dbReference type="InterPro" id="IPR014017">
    <property type="entry name" value="DNA_helicase_UvrD-like_C"/>
</dbReference>
<sequence length="627" mass="72646">MINVEQNKDNYIDNHVDETISNCMNPDNLRSFFLFAGAGSGKTRSLVTALEKFKENHYKKLQLRGQRVAVITYTNAACEEIESRLGYDPLFSVSTIHTFIWELIKGFNEDIRKWLIEDLKRQIEILKSDQEKGRAGTKTFINREKKIETKENRLLNIKKITQFTYNPNSLNHGKESLNHSEVISIGAYFLTNEPLMQNILISKFPILFVDECQDTNKNLIDALFKVERENQKDFLLGLFGDTMQRIYSDGKANLGTNLPKRWEKPVKKMNHRCSPRIIKLINKIRSTVDNQEQLARSDKNEGFVRLFIHPVTTEKTNVELIARKRMAEITHDPKWIDVDGNYTTLILEHHMAANRLGFSHIFKPLYQIDKLQSGLLDGSLSELKFFTQIILPIVNAHKTGDKFTVASIVRKYSPLIKIQKNEKDQLRLIKKAQEATNQLLSLWDKHNDPRCIDILQSIAEFNLFEIPNNLYSFTLTTRDQYIKEEINENKEKDVATAWDLFLNAPFSQIKAYDSYITGKSNFMTHQGVKGLEFPRVMVTIDDSEAHGKLFSYEKLFGAKEKTKQDILNENTGKETSMDRTRRLFYVTCSRAKESLAIIAYSTDPHSVKRHVLEEGWFEESEVELLQL</sequence>
<dbReference type="InterPro" id="IPR000212">
    <property type="entry name" value="DNA_helicase_UvrD/REP"/>
</dbReference>
<keyword evidence="2 9" id="KW-0378">Hydrolase</keyword>
<dbReference type="InterPro" id="IPR014016">
    <property type="entry name" value="UvrD-like_ATP-bd"/>
</dbReference>
<dbReference type="Pfam" id="PF13361">
    <property type="entry name" value="UvrD_C"/>
    <property type="match status" value="1"/>
</dbReference>
<evidence type="ECO:0000256" key="5">
    <source>
        <dbReference type="ARBA" id="ARBA00023235"/>
    </source>
</evidence>